<reference evidence="2 3" key="1">
    <citation type="submission" date="2016-11" db="EMBL/GenBank/DDBJ databases">
        <authorList>
            <person name="Jaros S."/>
            <person name="Januszkiewicz K."/>
            <person name="Wedrychowicz H."/>
        </authorList>
    </citation>
    <scope>NUCLEOTIDE SEQUENCE [LARGE SCALE GENOMIC DNA]</scope>
    <source>
        <strain evidence="2">NVI 5450</strain>
    </source>
</reference>
<sequence length="37" mass="4567">MFKGNFNYLFSNYFVFVFFMVVVVMLNNIMRSRYITI</sequence>
<name>A0A1L0E2T0_9GAMM</name>
<keyword evidence="1" id="KW-0812">Transmembrane</keyword>
<feature type="transmembrane region" description="Helical" evidence="1">
    <location>
        <begin position="6"/>
        <end position="26"/>
    </location>
</feature>
<protein>
    <submittedName>
        <fullName evidence="2">PRA1 family protein</fullName>
    </submittedName>
</protein>
<evidence type="ECO:0000313" key="3">
    <source>
        <dbReference type="Proteomes" id="UP000183794"/>
    </source>
</evidence>
<organism evidence="2 3">
    <name type="scientific">Moritella viscosa</name>
    <dbReference type="NCBI Taxonomy" id="80854"/>
    <lineage>
        <taxon>Bacteria</taxon>
        <taxon>Pseudomonadati</taxon>
        <taxon>Pseudomonadota</taxon>
        <taxon>Gammaproteobacteria</taxon>
        <taxon>Alteromonadales</taxon>
        <taxon>Moritellaceae</taxon>
        <taxon>Moritella</taxon>
    </lineage>
</organism>
<evidence type="ECO:0000313" key="2">
    <source>
        <dbReference type="EMBL" id="SGZ02586.1"/>
    </source>
</evidence>
<keyword evidence="1" id="KW-1133">Transmembrane helix</keyword>
<proteinExistence type="predicted"/>
<keyword evidence="1" id="KW-0472">Membrane</keyword>
<dbReference type="EMBL" id="FPLD01000066">
    <property type="protein sequence ID" value="SGZ02586.1"/>
    <property type="molecule type" value="Genomic_DNA"/>
</dbReference>
<dbReference type="AlphaFoldDB" id="A0A1L0E2T0"/>
<accession>A0A1L0E2T0</accession>
<evidence type="ECO:0000256" key="1">
    <source>
        <dbReference type="SAM" id="Phobius"/>
    </source>
</evidence>
<gene>
    <name evidence="2" type="ORF">NVI5450_2574</name>
</gene>
<dbReference type="Proteomes" id="UP000183794">
    <property type="component" value="Unassembled WGS sequence"/>
</dbReference>